<reference evidence="2" key="1">
    <citation type="journal article" date="2019" name="Int. J. Syst. Evol. Microbiol.">
        <title>The Global Catalogue of Microorganisms (GCM) 10K type strain sequencing project: providing services to taxonomists for standard genome sequencing and annotation.</title>
        <authorList>
            <consortium name="The Broad Institute Genomics Platform"/>
            <consortium name="The Broad Institute Genome Sequencing Center for Infectious Disease"/>
            <person name="Wu L."/>
            <person name="Ma J."/>
        </authorList>
    </citation>
    <scope>NUCLEOTIDE SEQUENCE [LARGE SCALE GENOMIC DNA]</scope>
    <source>
        <strain evidence="2">CGMCC 1.15043</strain>
    </source>
</reference>
<keyword evidence="2" id="KW-1185">Reference proteome</keyword>
<protein>
    <recommendedName>
        <fullName evidence="3">Response regulator</fullName>
    </recommendedName>
</protein>
<gene>
    <name evidence="1" type="ORF">GCM10008018_46310</name>
</gene>
<evidence type="ECO:0000313" key="1">
    <source>
        <dbReference type="EMBL" id="GFZ94677.1"/>
    </source>
</evidence>
<dbReference type="RefSeq" id="WP_189015452.1">
    <property type="nucleotide sequence ID" value="NZ_BMHE01000028.1"/>
</dbReference>
<dbReference type="EMBL" id="BMHE01000028">
    <property type="protein sequence ID" value="GFZ94677.1"/>
    <property type="molecule type" value="Genomic_DNA"/>
</dbReference>
<comment type="caution">
    <text evidence="1">The sequence shown here is derived from an EMBL/GenBank/DDBJ whole genome shotgun (WGS) entry which is preliminary data.</text>
</comment>
<accession>A0ABQ1EZT5</accession>
<dbReference type="InterPro" id="IPR011006">
    <property type="entry name" value="CheY-like_superfamily"/>
</dbReference>
<evidence type="ECO:0008006" key="3">
    <source>
        <dbReference type="Google" id="ProtNLM"/>
    </source>
</evidence>
<sequence length="66" mass="7242">MAKVMVVNDTAFIRTMIKDIILGMGQQAMVLDAIPAGARDFIVKPILKYRVVEAVNKALHGTGERD</sequence>
<dbReference type="SUPFAM" id="SSF52172">
    <property type="entry name" value="CheY-like"/>
    <property type="match status" value="1"/>
</dbReference>
<evidence type="ECO:0000313" key="2">
    <source>
        <dbReference type="Proteomes" id="UP000615455"/>
    </source>
</evidence>
<dbReference type="Proteomes" id="UP000615455">
    <property type="component" value="Unassembled WGS sequence"/>
</dbReference>
<name>A0ABQ1EZT5_9BACL</name>
<organism evidence="1 2">
    <name type="scientific">Paenibacillus marchantiophytorum</name>
    <dbReference type="NCBI Taxonomy" id="1619310"/>
    <lineage>
        <taxon>Bacteria</taxon>
        <taxon>Bacillati</taxon>
        <taxon>Bacillota</taxon>
        <taxon>Bacilli</taxon>
        <taxon>Bacillales</taxon>
        <taxon>Paenibacillaceae</taxon>
        <taxon>Paenibacillus</taxon>
    </lineage>
</organism>
<proteinExistence type="predicted"/>